<feature type="region of interest" description="Disordered" evidence="1">
    <location>
        <begin position="183"/>
        <end position="236"/>
    </location>
</feature>
<dbReference type="AlphaFoldDB" id="A0ABD0LPN5"/>
<name>A0ABD0LPN5_9CAEN</name>
<feature type="region of interest" description="Disordered" evidence="1">
    <location>
        <begin position="18"/>
        <end position="69"/>
    </location>
</feature>
<organism evidence="2 3">
    <name type="scientific">Batillaria attramentaria</name>
    <dbReference type="NCBI Taxonomy" id="370345"/>
    <lineage>
        <taxon>Eukaryota</taxon>
        <taxon>Metazoa</taxon>
        <taxon>Spiralia</taxon>
        <taxon>Lophotrochozoa</taxon>
        <taxon>Mollusca</taxon>
        <taxon>Gastropoda</taxon>
        <taxon>Caenogastropoda</taxon>
        <taxon>Sorbeoconcha</taxon>
        <taxon>Cerithioidea</taxon>
        <taxon>Batillariidae</taxon>
        <taxon>Batillaria</taxon>
    </lineage>
</organism>
<keyword evidence="3" id="KW-1185">Reference proteome</keyword>
<sequence length="236" mass="26272">MALKRVRSDGEAVCCSSGFSNALIGDDPDPDKSSSSWCRANSDSGAVKRRRQGQNKIHTDSDDIPSARGGVWATESSYKLEKFKVCEDDDDPLDNRLFKHLVLRVGSIKEDSDAESNVSVNSSGAEIQQDRATGDGNVRQLDPRLFMASDKTESTDSENSELKHRRRKRFFSDFSETFHLDFADEGKMGHSGDKQQVKYPKEDGLMKRSRQKQSKGSVNKAKRKTTEDSGVGEDLI</sequence>
<evidence type="ECO:0000313" key="3">
    <source>
        <dbReference type="Proteomes" id="UP001519460"/>
    </source>
</evidence>
<proteinExistence type="predicted"/>
<dbReference type="EMBL" id="JACVVK020000031">
    <property type="protein sequence ID" value="KAK7501430.1"/>
    <property type="molecule type" value="Genomic_DNA"/>
</dbReference>
<evidence type="ECO:0000313" key="2">
    <source>
        <dbReference type="EMBL" id="KAK7501430.1"/>
    </source>
</evidence>
<dbReference type="Proteomes" id="UP001519460">
    <property type="component" value="Unassembled WGS sequence"/>
</dbReference>
<comment type="caution">
    <text evidence="2">The sequence shown here is derived from an EMBL/GenBank/DDBJ whole genome shotgun (WGS) entry which is preliminary data.</text>
</comment>
<gene>
    <name evidence="2" type="ORF">BaRGS_00007234</name>
</gene>
<reference evidence="2 3" key="1">
    <citation type="journal article" date="2023" name="Sci. Data">
        <title>Genome assembly of the Korean intertidal mud-creeper Batillaria attramentaria.</title>
        <authorList>
            <person name="Patra A.K."/>
            <person name="Ho P.T."/>
            <person name="Jun S."/>
            <person name="Lee S.J."/>
            <person name="Kim Y."/>
            <person name="Won Y.J."/>
        </authorList>
    </citation>
    <scope>NUCLEOTIDE SEQUENCE [LARGE SCALE GENOMIC DNA]</scope>
    <source>
        <strain evidence="2">Wonlab-2016</strain>
    </source>
</reference>
<feature type="compositionally biased region" description="Polar residues" evidence="1">
    <location>
        <begin position="115"/>
        <end position="126"/>
    </location>
</feature>
<accession>A0ABD0LPN5</accession>
<feature type="compositionally biased region" description="Basic and acidic residues" evidence="1">
    <location>
        <begin position="183"/>
        <end position="206"/>
    </location>
</feature>
<evidence type="ECO:0000256" key="1">
    <source>
        <dbReference type="SAM" id="MobiDB-lite"/>
    </source>
</evidence>
<feature type="region of interest" description="Disordered" evidence="1">
    <location>
        <begin position="112"/>
        <end position="139"/>
    </location>
</feature>
<feature type="region of interest" description="Disordered" evidence="1">
    <location>
        <begin position="147"/>
        <end position="166"/>
    </location>
</feature>
<protein>
    <submittedName>
        <fullName evidence="2">Uncharacterized protein</fullName>
    </submittedName>
</protein>